<evidence type="ECO:0000313" key="1">
    <source>
        <dbReference type="EMBL" id="EDP89775.1"/>
    </source>
</evidence>
<dbReference type="InParanoid" id="A9JX78"/>
<dbReference type="EMBL" id="CH445335">
    <property type="protein sequence ID" value="EDP89775.1"/>
    <property type="molecule type" value="Genomic_DNA"/>
</dbReference>
<proteinExistence type="predicted"/>
<name>A9JX78_PHANO</name>
<dbReference type="KEGG" id="pno:SNOG_20086"/>
<dbReference type="GeneID" id="5974751"/>
<protein>
    <submittedName>
        <fullName evidence="1">Uncharacterized protein</fullName>
    </submittedName>
</protein>
<accession>A9JX78</accession>
<dbReference type="RefSeq" id="XP_001797858.1">
    <property type="nucleotide sequence ID" value="XM_001797806.1"/>
</dbReference>
<sequence>MATQPPVQAIVFQLGLQKFKASLSDREKREFSVTTLQDLKIAIETIQQKQRSERKLRAMSKLGRFLEGMQEYDKIVAVFLNTSEILAFVWVRTHSHDI</sequence>
<reference evidence="2" key="1">
    <citation type="journal article" date="2007" name="Plant Cell">
        <title>Dothideomycete-plant interactions illuminated by genome sequencing and EST analysis of the wheat pathogen Stagonospora nodorum.</title>
        <authorList>
            <person name="Hane J.K."/>
            <person name="Lowe R.G."/>
            <person name="Solomon P.S."/>
            <person name="Tan K.C."/>
            <person name="Schoch C.L."/>
            <person name="Spatafora J.W."/>
            <person name="Crous P.W."/>
            <person name="Kodira C."/>
            <person name="Birren B.W."/>
            <person name="Galagan J.E."/>
            <person name="Torriani S.F."/>
            <person name="McDonald B.A."/>
            <person name="Oliver R.P."/>
        </authorList>
    </citation>
    <scope>NUCLEOTIDE SEQUENCE [LARGE SCALE GENOMIC DNA]</scope>
    <source>
        <strain evidence="2">SN15 / ATCC MYA-4574 / FGSC 10173</strain>
    </source>
</reference>
<organism evidence="1 2">
    <name type="scientific">Phaeosphaeria nodorum (strain SN15 / ATCC MYA-4574 / FGSC 10173)</name>
    <name type="common">Glume blotch fungus</name>
    <name type="synonym">Parastagonospora nodorum</name>
    <dbReference type="NCBI Taxonomy" id="321614"/>
    <lineage>
        <taxon>Eukaryota</taxon>
        <taxon>Fungi</taxon>
        <taxon>Dikarya</taxon>
        <taxon>Ascomycota</taxon>
        <taxon>Pezizomycotina</taxon>
        <taxon>Dothideomycetes</taxon>
        <taxon>Pleosporomycetidae</taxon>
        <taxon>Pleosporales</taxon>
        <taxon>Pleosporineae</taxon>
        <taxon>Phaeosphaeriaceae</taxon>
        <taxon>Parastagonospora</taxon>
    </lineage>
</organism>
<dbReference type="VEuPathDB" id="FungiDB:JI435_305370"/>
<dbReference type="HOGENOM" id="CLU_2334350_0_0_1"/>
<dbReference type="Proteomes" id="UP000001055">
    <property type="component" value="Unassembled WGS sequence"/>
</dbReference>
<gene>
    <name evidence="1" type="ORF">SNOG_20086</name>
</gene>
<evidence type="ECO:0000313" key="2">
    <source>
        <dbReference type="Proteomes" id="UP000001055"/>
    </source>
</evidence>
<dbReference type="AlphaFoldDB" id="A9JX78"/>